<protein>
    <submittedName>
        <fullName evidence="3">Retrotransposon gag protein</fullName>
    </submittedName>
</protein>
<dbReference type="PANTHER" id="PTHR15503">
    <property type="entry name" value="LDOC1 RELATED"/>
    <property type="match status" value="1"/>
</dbReference>
<dbReference type="Proteomes" id="UP000614334">
    <property type="component" value="Unassembled WGS sequence"/>
</dbReference>
<comment type="caution">
    <text evidence="3">The sequence shown here is derived from an EMBL/GenBank/DDBJ whole genome shotgun (WGS) entry which is preliminary data.</text>
</comment>
<feature type="region of interest" description="Disordered" evidence="1">
    <location>
        <begin position="179"/>
        <end position="219"/>
    </location>
</feature>
<organism evidence="3 4">
    <name type="scientific">Rhizoctonia solani</name>
    <dbReference type="NCBI Taxonomy" id="456999"/>
    <lineage>
        <taxon>Eukaryota</taxon>
        <taxon>Fungi</taxon>
        <taxon>Dikarya</taxon>
        <taxon>Basidiomycota</taxon>
        <taxon>Agaricomycotina</taxon>
        <taxon>Agaricomycetes</taxon>
        <taxon>Cantharellales</taxon>
        <taxon>Ceratobasidiaceae</taxon>
        <taxon>Rhizoctonia</taxon>
    </lineage>
</organism>
<sequence>MLLWVALHQDQFNEEEQMGKGNPLLSPALTAKFKEAFADPDAKRAAARKIAALTQTTTTSEYVTEFRNLMAELDWNTEAYIAQFTRGLHWKVKELLSTKDNIPNNDLEAIFAALVKIDNTCWENKENRPKKTPAKALVTATTSTSTTTARVRLLEDPNYVTQRKETTVKPWDFVSSVDRRATESNSAPMAGRPQSRSCKVGQEELEKSKAKSCRQALGL</sequence>
<evidence type="ECO:0000313" key="4">
    <source>
        <dbReference type="Proteomes" id="UP000614334"/>
    </source>
</evidence>
<dbReference type="InterPro" id="IPR005162">
    <property type="entry name" value="Retrotrans_gag_dom"/>
</dbReference>
<evidence type="ECO:0000256" key="1">
    <source>
        <dbReference type="SAM" id="MobiDB-lite"/>
    </source>
</evidence>
<reference evidence="3" key="1">
    <citation type="submission" date="2020-09" db="EMBL/GenBank/DDBJ databases">
        <title>Comparative genome analyses of four rice-infecting Rhizoctonia solani isolates reveal extensive enrichment of homogalacturonan modification genes.</title>
        <authorList>
            <person name="Lee D.-Y."/>
            <person name="Jeon J."/>
            <person name="Kim K.-T."/>
            <person name="Cheong K."/>
            <person name="Song H."/>
            <person name="Choi G."/>
            <person name="Ko J."/>
            <person name="Opiyo S.O."/>
            <person name="Zuo S."/>
            <person name="Madhav S."/>
            <person name="Lee Y.-H."/>
            <person name="Wang G.-L."/>
        </authorList>
    </citation>
    <scope>NUCLEOTIDE SEQUENCE</scope>
    <source>
        <strain evidence="3">AG1-IA B2</strain>
    </source>
</reference>
<gene>
    <name evidence="3" type="ORF">RHS01_11381</name>
</gene>
<dbReference type="AlphaFoldDB" id="A0A8H7LYZ6"/>
<dbReference type="EMBL" id="JACYCF010000069">
    <property type="protein sequence ID" value="KAF8747230.1"/>
    <property type="molecule type" value="Genomic_DNA"/>
</dbReference>
<evidence type="ECO:0000259" key="2">
    <source>
        <dbReference type="Pfam" id="PF03732"/>
    </source>
</evidence>
<accession>A0A8H7LYZ6</accession>
<dbReference type="Pfam" id="PF03732">
    <property type="entry name" value="Retrotrans_gag"/>
    <property type="match status" value="1"/>
</dbReference>
<evidence type="ECO:0000313" key="3">
    <source>
        <dbReference type="EMBL" id="KAF8747230.1"/>
    </source>
</evidence>
<proteinExistence type="predicted"/>
<dbReference type="PANTHER" id="PTHR15503:SF39">
    <property type="entry name" value="RETROTRANSPOSON-LIKE PROTEIN 1"/>
    <property type="match status" value="1"/>
</dbReference>
<dbReference type="InterPro" id="IPR032567">
    <property type="entry name" value="RTL1-rel"/>
</dbReference>
<name>A0A8H7LYZ6_9AGAM</name>
<feature type="domain" description="Retrotransposon gag" evidence="2">
    <location>
        <begin position="29"/>
        <end position="89"/>
    </location>
</feature>